<dbReference type="GO" id="GO:0043386">
    <property type="term" value="P:mycotoxin biosynthetic process"/>
    <property type="evidence" value="ECO:0007669"/>
    <property type="project" value="InterPro"/>
</dbReference>
<reference evidence="4" key="1">
    <citation type="submission" date="2020-05" db="EMBL/GenBank/DDBJ databases">
        <title>Mycena genomes resolve the evolution of fungal bioluminescence.</title>
        <authorList>
            <person name="Tsai I.J."/>
        </authorList>
    </citation>
    <scope>NUCLEOTIDE SEQUENCE</scope>
    <source>
        <strain evidence="4">160909Yilan</strain>
    </source>
</reference>
<sequence length="280" mass="31759">MSKDHEYQPLSNDTRELLDEADVDAPSLQPTGIRKFSAWIMHHALAVLLVIETMALVVLVTVLLRRPSQADGGMPLGSQKVLYSPALSAVENEVKVYHLGFPGDLSPFQIPSSPELDLMWSDLYNFGVSRITKEEAARLPNKTHAIPGDPGHYIAELDVFHNLHCLNKVRMALDPDYYPDWRISTSNNHISAQKHATEHISHCIDWLRQSIMCHVDTSVIVWQWDSKANESRVKGNVAHTCRKFDKITEWAKERVLVNTYDPTVRIEDDIVIPVLHQEIS</sequence>
<feature type="transmembrane region" description="Helical" evidence="3">
    <location>
        <begin position="40"/>
        <end position="64"/>
    </location>
</feature>
<keyword evidence="3" id="KW-1133">Transmembrane helix</keyword>
<comment type="caution">
    <text evidence="4">The sequence shown here is derived from an EMBL/GenBank/DDBJ whole genome shotgun (WGS) entry which is preliminary data.</text>
</comment>
<dbReference type="PANTHER" id="PTHR33365:SF4">
    <property type="entry name" value="CYCLOCHLOROTINE BIOSYNTHESIS PROTEIN O"/>
    <property type="match status" value="1"/>
</dbReference>
<protein>
    <recommendedName>
        <fullName evidence="6">Tat pathway signal sequence</fullName>
    </recommendedName>
</protein>
<evidence type="ECO:0000256" key="1">
    <source>
        <dbReference type="ARBA" id="ARBA00004685"/>
    </source>
</evidence>
<dbReference type="AlphaFoldDB" id="A0A8H6XP08"/>
<gene>
    <name evidence="4" type="ORF">MSAN_01907000</name>
</gene>
<keyword evidence="5" id="KW-1185">Reference proteome</keyword>
<dbReference type="Pfam" id="PF11807">
    <property type="entry name" value="UstYa"/>
    <property type="match status" value="1"/>
</dbReference>
<evidence type="ECO:0000313" key="4">
    <source>
        <dbReference type="EMBL" id="KAF7345303.1"/>
    </source>
</evidence>
<dbReference type="OrthoDB" id="3687641at2759"/>
<dbReference type="InterPro" id="IPR021765">
    <property type="entry name" value="UstYa-like"/>
</dbReference>
<evidence type="ECO:0008006" key="6">
    <source>
        <dbReference type="Google" id="ProtNLM"/>
    </source>
</evidence>
<comment type="similarity">
    <text evidence="2">Belongs to the ustYa family.</text>
</comment>
<dbReference type="EMBL" id="JACAZH010000020">
    <property type="protein sequence ID" value="KAF7345303.1"/>
    <property type="molecule type" value="Genomic_DNA"/>
</dbReference>
<evidence type="ECO:0000256" key="2">
    <source>
        <dbReference type="ARBA" id="ARBA00035112"/>
    </source>
</evidence>
<accession>A0A8H6XP08</accession>
<evidence type="ECO:0000256" key="3">
    <source>
        <dbReference type="SAM" id="Phobius"/>
    </source>
</evidence>
<dbReference type="PANTHER" id="PTHR33365">
    <property type="entry name" value="YALI0B05434P"/>
    <property type="match status" value="1"/>
</dbReference>
<organism evidence="4 5">
    <name type="scientific">Mycena sanguinolenta</name>
    <dbReference type="NCBI Taxonomy" id="230812"/>
    <lineage>
        <taxon>Eukaryota</taxon>
        <taxon>Fungi</taxon>
        <taxon>Dikarya</taxon>
        <taxon>Basidiomycota</taxon>
        <taxon>Agaricomycotina</taxon>
        <taxon>Agaricomycetes</taxon>
        <taxon>Agaricomycetidae</taxon>
        <taxon>Agaricales</taxon>
        <taxon>Marasmiineae</taxon>
        <taxon>Mycenaceae</taxon>
        <taxon>Mycena</taxon>
    </lineage>
</organism>
<keyword evidence="3" id="KW-0472">Membrane</keyword>
<dbReference type="Proteomes" id="UP000623467">
    <property type="component" value="Unassembled WGS sequence"/>
</dbReference>
<name>A0A8H6XP08_9AGAR</name>
<evidence type="ECO:0000313" key="5">
    <source>
        <dbReference type="Proteomes" id="UP000623467"/>
    </source>
</evidence>
<comment type="pathway">
    <text evidence="1">Mycotoxin biosynthesis.</text>
</comment>
<keyword evidence="3" id="KW-0812">Transmembrane</keyword>
<proteinExistence type="inferred from homology"/>